<accession>A0ABD3NT29</accession>
<comment type="caution">
    <text evidence="2">The sequence shown here is derived from an EMBL/GenBank/DDBJ whole genome shotgun (WGS) entry which is preliminary data.</text>
</comment>
<protein>
    <recommendedName>
        <fullName evidence="4">DNA-directed RNA polymerase III subunit RPC5</fullName>
    </recommendedName>
</protein>
<feature type="region of interest" description="Disordered" evidence="1">
    <location>
        <begin position="1"/>
        <end position="34"/>
    </location>
</feature>
<dbReference type="Pfam" id="PF04801">
    <property type="entry name" value="RPC5"/>
    <property type="match status" value="1"/>
</dbReference>
<evidence type="ECO:0000256" key="1">
    <source>
        <dbReference type="SAM" id="MobiDB-lite"/>
    </source>
</evidence>
<dbReference type="InterPro" id="IPR006886">
    <property type="entry name" value="RNA_pol_III_Rpc5"/>
</dbReference>
<gene>
    <name evidence="2" type="ORF">HJC23_001710</name>
</gene>
<dbReference type="EMBL" id="JABMIG020000429">
    <property type="protein sequence ID" value="KAL3778541.1"/>
    <property type="molecule type" value="Genomic_DNA"/>
</dbReference>
<reference evidence="2 3" key="1">
    <citation type="journal article" date="2020" name="G3 (Bethesda)">
        <title>Improved Reference Genome for Cyclotella cryptica CCMP332, a Model for Cell Wall Morphogenesis, Salinity Adaptation, and Lipid Production in Diatoms (Bacillariophyta).</title>
        <authorList>
            <person name="Roberts W.R."/>
            <person name="Downey K.M."/>
            <person name="Ruck E.C."/>
            <person name="Traller J.C."/>
            <person name="Alverson A.J."/>
        </authorList>
    </citation>
    <scope>NUCLEOTIDE SEQUENCE [LARGE SCALE GENOMIC DNA]</scope>
    <source>
        <strain evidence="2 3">CCMP332</strain>
    </source>
</reference>
<name>A0ABD3NT29_9STRA</name>
<evidence type="ECO:0000313" key="2">
    <source>
        <dbReference type="EMBL" id="KAL3778541.1"/>
    </source>
</evidence>
<evidence type="ECO:0008006" key="4">
    <source>
        <dbReference type="Google" id="ProtNLM"/>
    </source>
</evidence>
<keyword evidence="3" id="KW-1185">Reference proteome</keyword>
<dbReference type="AlphaFoldDB" id="A0ABD3NT29"/>
<proteinExistence type="predicted"/>
<dbReference type="PANTHER" id="PTHR12069">
    <property type="entry name" value="DNA-DIRECTED RNA POLYMERASES III 80 KDA POLYPEPTIDE RNA POLYMERASE III SUBUNIT 5"/>
    <property type="match status" value="1"/>
</dbReference>
<feature type="region of interest" description="Disordered" evidence="1">
    <location>
        <begin position="64"/>
        <end position="84"/>
    </location>
</feature>
<dbReference type="PANTHER" id="PTHR12069:SF0">
    <property type="entry name" value="DNA-DIRECTED RNA POLYMERASE III SUBUNIT RPC5"/>
    <property type="match status" value="1"/>
</dbReference>
<sequence>MSVRPDVISSSGVSIKSEPLEESPAVHPRGGQEDDPIIRTIDVYISPELSSTLHLLQFPIQPAATASKHHRHHRNNNDNNEPIDAKFRPQHRMLELQYAIPNHAKAVPDRPMPDTMCLSSRTFTSSHIAPVTHMALAKLDKTGSRLDVVPIGRDVLQMRPSFQHLHLHDDDDDDTAANADATAEANATSGRQKPLMMQKKENEWAANARKNSYAYQRASEESEDWIPLEVHGNTYDGRWTPFKKDVMKKVSCTDRGKDLQLSSGTASNEAYVRSLNYLDSVASASFASPLNENLSDWVPSNAESKIAEMSVEDEFQDFESSMTPAPVVGATERAAAELAAKLAVLLQNGDGTMIPYRVIRSRFNTTAVSDEILTMALSSCAVLVRGNFCLKSSLAQFINVGGSGSKRGRAMRELRDLILLLLNMHGMVQRERLIRLYAERDEECEIITPDTITFLLQTVAKRSVNNCWSPKVEDDEKFAAMFPEVAAFHGVYWVKKKEKMKKLVEWYECLSDEMDD</sequence>
<dbReference type="Proteomes" id="UP001516023">
    <property type="component" value="Unassembled WGS sequence"/>
</dbReference>
<evidence type="ECO:0000313" key="3">
    <source>
        <dbReference type="Proteomes" id="UP001516023"/>
    </source>
</evidence>
<organism evidence="2 3">
    <name type="scientific">Cyclotella cryptica</name>
    <dbReference type="NCBI Taxonomy" id="29204"/>
    <lineage>
        <taxon>Eukaryota</taxon>
        <taxon>Sar</taxon>
        <taxon>Stramenopiles</taxon>
        <taxon>Ochrophyta</taxon>
        <taxon>Bacillariophyta</taxon>
        <taxon>Coscinodiscophyceae</taxon>
        <taxon>Thalassiosirophycidae</taxon>
        <taxon>Stephanodiscales</taxon>
        <taxon>Stephanodiscaceae</taxon>
        <taxon>Cyclotella</taxon>
    </lineage>
</organism>